<evidence type="ECO:0000313" key="1">
    <source>
        <dbReference type="EMBL" id="CAB4175018.1"/>
    </source>
</evidence>
<name>A0A6J5Q0Q8_9CAUD</name>
<dbReference type="InterPro" id="IPR011989">
    <property type="entry name" value="ARM-like"/>
</dbReference>
<sequence length="117" mass="13244">MKNPKDKILSDYLKVLMEINEDGIIDTYFQCKMAVQIAVAENPGTPPDILDLLASSSCTDNKVKQRVARNPNTSLQTLVKLSKSKAWIVGNHVHCHDKWKDPDREEKIKLLIKNGML</sequence>
<accession>A0A6J5Q0Q8</accession>
<organism evidence="1">
    <name type="scientific">uncultured Caudovirales phage</name>
    <dbReference type="NCBI Taxonomy" id="2100421"/>
    <lineage>
        <taxon>Viruses</taxon>
        <taxon>Duplodnaviria</taxon>
        <taxon>Heunggongvirae</taxon>
        <taxon>Uroviricota</taxon>
        <taxon>Caudoviricetes</taxon>
        <taxon>Peduoviridae</taxon>
        <taxon>Maltschvirus</taxon>
        <taxon>Maltschvirus maltsch</taxon>
    </lineage>
</organism>
<reference evidence="1" key="1">
    <citation type="submission" date="2020-05" db="EMBL/GenBank/DDBJ databases">
        <authorList>
            <person name="Chiriac C."/>
            <person name="Salcher M."/>
            <person name="Ghai R."/>
            <person name="Kavagutti S V."/>
        </authorList>
    </citation>
    <scope>NUCLEOTIDE SEQUENCE</scope>
</reference>
<dbReference type="EMBL" id="LR796923">
    <property type="protein sequence ID" value="CAB4175018.1"/>
    <property type="molecule type" value="Genomic_DNA"/>
</dbReference>
<protein>
    <submittedName>
        <fullName evidence="1">Uncharacterized protein</fullName>
    </submittedName>
</protein>
<gene>
    <name evidence="1" type="ORF">UFOVP972_102</name>
</gene>
<proteinExistence type="predicted"/>
<dbReference type="Gene3D" id="1.25.10.10">
    <property type="entry name" value="Leucine-rich Repeat Variant"/>
    <property type="match status" value="1"/>
</dbReference>